<keyword evidence="1" id="KW-0812">Transmembrane</keyword>
<keyword evidence="4" id="KW-1185">Reference proteome</keyword>
<feature type="chain" id="PRO_5047150821" description="Glycoprotein" evidence="2">
    <location>
        <begin position="24"/>
        <end position="706"/>
    </location>
</feature>
<dbReference type="EMBL" id="JAAXLS010000005">
    <property type="protein sequence ID" value="NKQ53277.1"/>
    <property type="molecule type" value="Genomic_DNA"/>
</dbReference>
<feature type="signal peptide" evidence="2">
    <location>
        <begin position="1"/>
        <end position="23"/>
    </location>
</feature>
<dbReference type="Pfam" id="PF19516">
    <property type="entry name" value="DUF6049"/>
    <property type="match status" value="1"/>
</dbReference>
<keyword evidence="1" id="KW-0472">Membrane</keyword>
<organism evidence="3 4">
    <name type="scientific">Amycolatopsis acididurans</name>
    <dbReference type="NCBI Taxonomy" id="2724524"/>
    <lineage>
        <taxon>Bacteria</taxon>
        <taxon>Bacillati</taxon>
        <taxon>Actinomycetota</taxon>
        <taxon>Actinomycetes</taxon>
        <taxon>Pseudonocardiales</taxon>
        <taxon>Pseudonocardiaceae</taxon>
        <taxon>Amycolatopsis</taxon>
    </lineage>
</organism>
<evidence type="ECO:0000256" key="1">
    <source>
        <dbReference type="SAM" id="Phobius"/>
    </source>
</evidence>
<comment type="caution">
    <text evidence="3">The sequence shown here is derived from an EMBL/GenBank/DDBJ whole genome shotgun (WGS) entry which is preliminary data.</text>
</comment>
<name>A0ABX1J0H2_9PSEU</name>
<evidence type="ECO:0000313" key="4">
    <source>
        <dbReference type="Proteomes" id="UP000715441"/>
    </source>
</evidence>
<sequence length="706" mass="73679">MKRFAAVVLAAFLVVLTAPFTSAAEQAADSPRLRLSVTQMNPRVINGNSTTLNITGTVTNIGDRRISELQARLELGDRMSSERQIRTAMSGTSATGSSLSRFLDLSPATLEPGQSAPLNITVKLDGSAGNLRVSNAGIYPLLVNVNGTPDYGGQARLASLSMLLPVLGAPGKSSSPVPDRPAQVTMLWPIADTRPRLVAAPFGGQSVLGDDMLAAELRPGGRLDALVASALAVRDDPELSRTLCYAVDPDLLDTVDAMSRGYQVRTASGNVPGSGADAAKTWLDSLRRLVANQCVVQMPYADADLPALARVRGGDLMGYALNTAQHVQNLIGTRPQAGVLWAEGPLDDKSLTALDTAGIKTLIADPSQLSGNVTSGVGIAGSAVRAEPVDSLVTTGLNGTGSDSSAATAVDDPAIGTQNGLAALAYRGMNGDAGKSVLVAPPRRWDVPETELTQLLQTMGELFDRRLLTGVALPQVLAMPASGTARMSYTAEDVAGATPASVTDSMATIENTMADVRSAMTVDPTAQVDPDQLLLPLRYALVRNTSTAWRTTKGAAEGSAADSRAELDALLRGVTVDSPSVPISMASGSSPLPVFLHNTLPVQVAVRIIMNNSTGLRFGNSPDQLLPAGLSRNIPIQVEALRAGRFNLTVSLSTPGGTALGTPARFELRSNEYGVITLVLTIAGGAAVVLLSGRQIYRRIRSRRAK</sequence>
<evidence type="ECO:0000313" key="3">
    <source>
        <dbReference type="EMBL" id="NKQ53277.1"/>
    </source>
</evidence>
<gene>
    <name evidence="3" type="ORF">HFP15_10320</name>
</gene>
<proteinExistence type="predicted"/>
<keyword evidence="1" id="KW-1133">Transmembrane helix</keyword>
<feature type="transmembrane region" description="Helical" evidence="1">
    <location>
        <begin position="673"/>
        <end position="693"/>
    </location>
</feature>
<dbReference type="RefSeq" id="WP_168514069.1">
    <property type="nucleotide sequence ID" value="NZ_JAAXLS010000005.1"/>
</dbReference>
<reference evidence="3 4" key="1">
    <citation type="submission" date="2020-04" db="EMBL/GenBank/DDBJ databases">
        <title>Novel species.</title>
        <authorList>
            <person name="Teo W.F.A."/>
            <person name="Lipun K."/>
            <person name="Srisuk N."/>
            <person name="Duangmal K."/>
        </authorList>
    </citation>
    <scope>NUCLEOTIDE SEQUENCE [LARGE SCALE GENOMIC DNA]</scope>
    <source>
        <strain evidence="3 4">K13G38</strain>
    </source>
</reference>
<accession>A0ABX1J0H2</accession>
<evidence type="ECO:0000256" key="2">
    <source>
        <dbReference type="SAM" id="SignalP"/>
    </source>
</evidence>
<keyword evidence="2" id="KW-0732">Signal</keyword>
<evidence type="ECO:0008006" key="5">
    <source>
        <dbReference type="Google" id="ProtNLM"/>
    </source>
</evidence>
<dbReference type="InterPro" id="IPR046112">
    <property type="entry name" value="DUF6049"/>
</dbReference>
<protein>
    <recommendedName>
        <fullName evidence="5">Glycoprotein</fullName>
    </recommendedName>
</protein>
<dbReference type="Proteomes" id="UP000715441">
    <property type="component" value="Unassembled WGS sequence"/>
</dbReference>